<dbReference type="Gene3D" id="3.30.1450.10">
    <property type="match status" value="1"/>
</dbReference>
<dbReference type="Proteomes" id="UP000198430">
    <property type="component" value="Unassembled WGS sequence"/>
</dbReference>
<protein>
    <recommendedName>
        <fullName evidence="6">Lipoprotein</fullName>
    </recommendedName>
</protein>
<sequence length="230" mass="24831">MKKLLITAVALLTTASLAGCGNGTPKSTRSAISNKQSTQATNHKQTQQPQNTTAINQKMTAQFNQIKTGAVTNGSGGSSKARVLSVMGKPDKESKATKQGTAKGSKVYTWKFSQQTSKRTYKAISIDIVKDKAVSKNAFQVGSSTKIHASQYHHISKGAQLASVKKQLGTPIEEMVMGNKGPYSSQILVYLDKDIQITYTFSFIDQKLMDKSSSTEKNESSTSQDLPSID</sequence>
<evidence type="ECO:0008006" key="6">
    <source>
        <dbReference type="Google" id="ProtNLM"/>
    </source>
</evidence>
<dbReference type="Pfam" id="PF12978">
    <property type="entry name" value="DUF3862"/>
    <property type="match status" value="1"/>
</dbReference>
<dbReference type="InterPro" id="IPR037873">
    <property type="entry name" value="BamE-like"/>
</dbReference>
<dbReference type="AlphaFoldDB" id="A0A1Z5IKZ0"/>
<proteinExistence type="predicted"/>
<evidence type="ECO:0000313" key="5">
    <source>
        <dbReference type="Proteomes" id="UP000198430"/>
    </source>
</evidence>
<accession>A0A1Z5IKZ0</accession>
<dbReference type="PROSITE" id="PS51257">
    <property type="entry name" value="PROKAR_LIPOPROTEIN"/>
    <property type="match status" value="1"/>
</dbReference>
<evidence type="ECO:0000256" key="1">
    <source>
        <dbReference type="ARBA" id="ARBA00022729"/>
    </source>
</evidence>
<gene>
    <name evidence="4" type="ORF">IWT140_00031</name>
</gene>
<feature type="chain" id="PRO_5039055230" description="Lipoprotein" evidence="3">
    <location>
        <begin position="19"/>
        <end position="230"/>
    </location>
</feature>
<feature type="signal peptide" evidence="3">
    <location>
        <begin position="1"/>
        <end position="18"/>
    </location>
</feature>
<feature type="region of interest" description="Disordered" evidence="2">
    <location>
        <begin position="210"/>
        <end position="230"/>
    </location>
</feature>
<feature type="compositionally biased region" description="Polar residues" evidence="2">
    <location>
        <begin position="24"/>
        <end position="50"/>
    </location>
</feature>
<organism evidence="4 5">
    <name type="scientific">Secundilactobacillus pentosiphilus</name>
    <dbReference type="NCBI Taxonomy" id="1714682"/>
    <lineage>
        <taxon>Bacteria</taxon>
        <taxon>Bacillati</taxon>
        <taxon>Bacillota</taxon>
        <taxon>Bacilli</taxon>
        <taxon>Lactobacillales</taxon>
        <taxon>Lactobacillaceae</taxon>
        <taxon>Secundilactobacillus</taxon>
    </lineage>
</organism>
<evidence type="ECO:0000256" key="2">
    <source>
        <dbReference type="SAM" id="MobiDB-lite"/>
    </source>
</evidence>
<keyword evidence="5" id="KW-1185">Reference proteome</keyword>
<comment type="caution">
    <text evidence="4">The sequence shown here is derived from an EMBL/GenBank/DDBJ whole genome shotgun (WGS) entry which is preliminary data.</text>
</comment>
<name>A0A1Z5IKZ0_9LACO</name>
<evidence type="ECO:0000256" key="3">
    <source>
        <dbReference type="SAM" id="SignalP"/>
    </source>
</evidence>
<feature type="compositionally biased region" description="Basic and acidic residues" evidence="2">
    <location>
        <begin position="210"/>
        <end position="219"/>
    </location>
</feature>
<dbReference type="InterPro" id="IPR024418">
    <property type="entry name" value="DUF3862"/>
</dbReference>
<dbReference type="EMBL" id="BCMH01000001">
    <property type="protein sequence ID" value="GAX02435.1"/>
    <property type="molecule type" value="Genomic_DNA"/>
</dbReference>
<evidence type="ECO:0000313" key="4">
    <source>
        <dbReference type="EMBL" id="GAX02435.1"/>
    </source>
</evidence>
<keyword evidence="1 3" id="KW-0732">Signal</keyword>
<reference evidence="4 5" key="1">
    <citation type="submission" date="2015-11" db="EMBL/GenBank/DDBJ databases">
        <title>Draft genome sequences of new species of the genus Lactobacillus isolated from orchardgrass silage.</title>
        <authorList>
            <person name="Tohno M."/>
            <person name="Tanizawa Y."/>
            <person name="Arita M."/>
        </authorList>
    </citation>
    <scope>NUCLEOTIDE SEQUENCE [LARGE SCALE GENOMIC DNA]</scope>
    <source>
        <strain evidence="4 5">IWT140</strain>
    </source>
</reference>
<dbReference type="RefSeq" id="WP_089087429.1">
    <property type="nucleotide sequence ID" value="NZ_BCMH01000001.1"/>
</dbReference>
<feature type="region of interest" description="Disordered" evidence="2">
    <location>
        <begin position="19"/>
        <end position="50"/>
    </location>
</feature>